<evidence type="ECO:0000256" key="2">
    <source>
        <dbReference type="ARBA" id="ARBA00022490"/>
    </source>
</evidence>
<dbReference type="Pfam" id="PF00574">
    <property type="entry name" value="CLP_protease"/>
    <property type="match status" value="1"/>
</dbReference>
<comment type="caution">
    <text evidence="7">The sequence shown here is derived from an EMBL/GenBank/DDBJ whole genome shotgun (WGS) entry which is preliminary data.</text>
</comment>
<dbReference type="NCBIfam" id="NF045542">
    <property type="entry name" value="Clp_rel_HeadMat"/>
    <property type="match status" value="1"/>
</dbReference>
<evidence type="ECO:0000313" key="8">
    <source>
        <dbReference type="Proteomes" id="UP000242547"/>
    </source>
</evidence>
<dbReference type="AlphaFoldDB" id="A0A2T4KJE5"/>
<organism evidence="7 8">
    <name type="scientific">Staphylococcus devriesei</name>
    <dbReference type="NCBI Taxonomy" id="586733"/>
    <lineage>
        <taxon>Bacteria</taxon>
        <taxon>Bacillati</taxon>
        <taxon>Bacillota</taxon>
        <taxon>Bacilli</taxon>
        <taxon>Bacillales</taxon>
        <taxon>Staphylococcaceae</taxon>
        <taxon>Staphylococcus</taxon>
    </lineage>
</organism>
<dbReference type="GO" id="GO:0004252">
    <property type="term" value="F:serine-type endopeptidase activity"/>
    <property type="evidence" value="ECO:0007669"/>
    <property type="project" value="InterPro"/>
</dbReference>
<comment type="similarity">
    <text evidence="1 6">Belongs to the peptidase S14 family.</text>
</comment>
<name>A0A2T4KJE5_9STAP</name>
<sequence>MKTKQELMKATSKYAFKNEVKDDKVVLTLSGPVAQSSIFADETINSHDIVEVLDGVDKDIVIRLNSPGGDAFQGIEIYNYLKNHSSHITIEVTALAASAASIIAMAADELIMSKGASLMIHEAATIAIGNKADVKKTLNALETVDASIVEVYKDKTGLDNEEIEQLMTDETWFTAKDAVDKGFADKLKDTVETPKESRSNMENNSEMLAMKNEIEGLKIQLANFKNDNNKPKKKRYL</sequence>
<dbReference type="GO" id="GO:0006515">
    <property type="term" value="P:protein quality control for misfolded or incompletely synthesized proteins"/>
    <property type="evidence" value="ECO:0007669"/>
    <property type="project" value="TreeGrafter"/>
</dbReference>
<dbReference type="InterPro" id="IPR001907">
    <property type="entry name" value="ClpP"/>
</dbReference>
<evidence type="ECO:0000256" key="3">
    <source>
        <dbReference type="ARBA" id="ARBA00022670"/>
    </source>
</evidence>
<dbReference type="EMBL" id="PYZL01000011">
    <property type="protein sequence ID" value="PTE74142.1"/>
    <property type="molecule type" value="Genomic_DNA"/>
</dbReference>
<proteinExistence type="inferred from homology"/>
<dbReference type="Proteomes" id="UP000242547">
    <property type="component" value="Unassembled WGS sequence"/>
</dbReference>
<evidence type="ECO:0000256" key="1">
    <source>
        <dbReference type="ARBA" id="ARBA00007039"/>
    </source>
</evidence>
<dbReference type="GO" id="GO:0051117">
    <property type="term" value="F:ATPase binding"/>
    <property type="evidence" value="ECO:0007669"/>
    <property type="project" value="TreeGrafter"/>
</dbReference>
<reference evidence="7 8" key="1">
    <citation type="journal article" date="2016" name="Front. Microbiol.">
        <title>Comprehensive Phylogenetic Analysis of Bovine Non-aureus Staphylococci Species Based on Whole-Genome Sequencing.</title>
        <authorList>
            <person name="Naushad S."/>
            <person name="Barkema H.W."/>
            <person name="Luby C."/>
            <person name="Condas L.A."/>
            <person name="Nobrega D.B."/>
            <person name="Carson D.A."/>
            <person name="De Buck J."/>
        </authorList>
    </citation>
    <scope>NUCLEOTIDE SEQUENCE [LARGE SCALE GENOMIC DNA]</scope>
    <source>
        <strain evidence="7 8">SNUC 761</strain>
    </source>
</reference>
<dbReference type="GO" id="GO:0004176">
    <property type="term" value="F:ATP-dependent peptidase activity"/>
    <property type="evidence" value="ECO:0007669"/>
    <property type="project" value="InterPro"/>
</dbReference>
<dbReference type="InterPro" id="IPR023562">
    <property type="entry name" value="ClpP/TepA"/>
</dbReference>
<evidence type="ECO:0000313" key="7">
    <source>
        <dbReference type="EMBL" id="PTE74142.1"/>
    </source>
</evidence>
<dbReference type="Gene3D" id="3.90.226.10">
    <property type="entry name" value="2-enoyl-CoA Hydratase, Chain A, domain 1"/>
    <property type="match status" value="1"/>
</dbReference>
<dbReference type="GO" id="GO:0009368">
    <property type="term" value="C:endopeptidase Clp complex"/>
    <property type="evidence" value="ECO:0007669"/>
    <property type="project" value="TreeGrafter"/>
</dbReference>
<dbReference type="PANTHER" id="PTHR10381">
    <property type="entry name" value="ATP-DEPENDENT CLP PROTEASE PROTEOLYTIC SUBUNIT"/>
    <property type="match status" value="1"/>
</dbReference>
<evidence type="ECO:0000256" key="4">
    <source>
        <dbReference type="ARBA" id="ARBA00022801"/>
    </source>
</evidence>
<dbReference type="CDD" id="cd07016">
    <property type="entry name" value="S14_ClpP_1"/>
    <property type="match status" value="1"/>
</dbReference>
<dbReference type="RefSeq" id="WP_107505791.1">
    <property type="nucleotide sequence ID" value="NZ_PYZL01000011.1"/>
</dbReference>
<keyword evidence="4" id="KW-0378">Hydrolase</keyword>
<dbReference type="InterPro" id="IPR029045">
    <property type="entry name" value="ClpP/crotonase-like_dom_sf"/>
</dbReference>
<protein>
    <recommendedName>
        <fullName evidence="6">ATP-dependent Clp protease proteolytic subunit</fullName>
    </recommendedName>
</protein>
<evidence type="ECO:0000256" key="6">
    <source>
        <dbReference type="RuleBase" id="RU003567"/>
    </source>
</evidence>
<keyword evidence="3" id="KW-0645">Protease</keyword>
<dbReference type="PANTHER" id="PTHR10381:SF70">
    <property type="entry name" value="ATP-DEPENDENT CLP PROTEASE PROTEOLYTIC SUBUNIT"/>
    <property type="match status" value="1"/>
</dbReference>
<keyword evidence="2" id="KW-0963">Cytoplasm</keyword>
<gene>
    <name evidence="7" type="ORF">BUY44_03000</name>
</gene>
<dbReference type="PRINTS" id="PR00127">
    <property type="entry name" value="CLPPROTEASEP"/>
</dbReference>
<evidence type="ECO:0000256" key="5">
    <source>
        <dbReference type="ARBA" id="ARBA00022825"/>
    </source>
</evidence>
<dbReference type="SUPFAM" id="SSF52096">
    <property type="entry name" value="ClpP/crotonase"/>
    <property type="match status" value="1"/>
</dbReference>
<keyword evidence="5" id="KW-0720">Serine protease</keyword>
<accession>A0A2T4KJE5</accession>